<evidence type="ECO:0000313" key="1">
    <source>
        <dbReference type="EMBL" id="KAF2901104.1"/>
    </source>
</evidence>
<dbReference type="PANTHER" id="PTHR17611">
    <property type="entry name" value="DNA SEGMENT, CHR 5, ERATO DOI 579, EXPRESSED"/>
    <property type="match status" value="1"/>
</dbReference>
<evidence type="ECO:0000313" key="2">
    <source>
        <dbReference type="Proteomes" id="UP000801492"/>
    </source>
</evidence>
<organism evidence="1 2">
    <name type="scientific">Ignelater luminosus</name>
    <name type="common">Cucubano</name>
    <name type="synonym">Pyrophorus luminosus</name>
    <dbReference type="NCBI Taxonomy" id="2038154"/>
    <lineage>
        <taxon>Eukaryota</taxon>
        <taxon>Metazoa</taxon>
        <taxon>Ecdysozoa</taxon>
        <taxon>Arthropoda</taxon>
        <taxon>Hexapoda</taxon>
        <taxon>Insecta</taxon>
        <taxon>Pterygota</taxon>
        <taxon>Neoptera</taxon>
        <taxon>Endopterygota</taxon>
        <taxon>Coleoptera</taxon>
        <taxon>Polyphaga</taxon>
        <taxon>Elateriformia</taxon>
        <taxon>Elateroidea</taxon>
        <taxon>Elateridae</taxon>
        <taxon>Agrypninae</taxon>
        <taxon>Pyrophorini</taxon>
        <taxon>Ignelater</taxon>
    </lineage>
</organism>
<protein>
    <submittedName>
        <fullName evidence="1">Uncharacterized protein</fullName>
    </submittedName>
</protein>
<dbReference type="Pfam" id="PF15376">
    <property type="entry name" value="DUF4603"/>
    <property type="match status" value="1"/>
</dbReference>
<dbReference type="EMBL" id="VTPC01001864">
    <property type="protein sequence ID" value="KAF2901104.1"/>
    <property type="molecule type" value="Genomic_DNA"/>
</dbReference>
<dbReference type="PANTHER" id="PTHR17611:SF3">
    <property type="entry name" value="DNA SEGMENT, CHR 5, ERATO DOI 579, EXPRESSED"/>
    <property type="match status" value="1"/>
</dbReference>
<dbReference type="OrthoDB" id="3247158at2759"/>
<keyword evidence="2" id="KW-1185">Reference proteome</keyword>
<proteinExistence type="predicted"/>
<reference evidence="1" key="1">
    <citation type="submission" date="2019-08" db="EMBL/GenBank/DDBJ databases">
        <title>The genome of the North American firefly Photinus pyralis.</title>
        <authorList>
            <consortium name="Photinus pyralis genome working group"/>
            <person name="Fallon T.R."/>
            <person name="Sander Lower S.E."/>
            <person name="Weng J.-K."/>
        </authorList>
    </citation>
    <scope>NUCLEOTIDE SEQUENCE</scope>
    <source>
        <strain evidence="1">TRF0915ILg1</strain>
        <tissue evidence="1">Whole body</tissue>
    </source>
</reference>
<dbReference type="InterPro" id="IPR027871">
    <property type="entry name" value="DUF4603"/>
</dbReference>
<comment type="caution">
    <text evidence="1">The sequence shown here is derived from an EMBL/GenBank/DDBJ whole genome shotgun (WGS) entry which is preliminary data.</text>
</comment>
<name>A0A8K0D8E8_IGNLU</name>
<accession>A0A8K0D8E8</accession>
<dbReference type="Proteomes" id="UP000801492">
    <property type="component" value="Unassembled WGS sequence"/>
</dbReference>
<dbReference type="AlphaFoldDB" id="A0A8K0D8E8"/>
<sequence>MKYPQLVSMPSEISDWLEEQLEARGIDAVVYTRYVLSLLHRDPVDVVCPDQDLHFTQPNKEVRRSGSGRKRFRCFSEWRDHAHADAEQLKRSAAIECLMSASDQNCGIESLVDELCEKLKEIKSDSAVNPKSTASSKSTDLQSISPQDLARQYYAAFPPLTQHRASGTPNSIVTLIPKWFSSPKKKGARRQNRSASFDEKLHYKIDTDTMKSRSSGKQRLGYFSRSRNDLGYSRSMAKSVERSESMTDWDLFMFTNNTKNKLSNNNSDNFGNIAEEKISSSQNLNVAEKPAKTDENNRNVWNDEESMTICDDLPVDILELLESPSPQDYTVEMMNLANMRDAGNKNFIHCGTNITSSIWSINAVIDDTAMFDNTYNAALDADQSETLLGMKFKSLSVGNKSIESIWSNSDVAENETNMLFESYNKSNMQNSLDQNYFENNGFSSNSIWSTSTGGMEKLEKWSEAECFDPNEQLVKNMAKSFGKLNHNRDESSFIEVIPRTNNFNFLNKAANMVQALGKKQATEKEEENLLTSMRSHFKPISSLNSSSENHNQRRYADGTSFVISGNLDNPSYKRSDSGTQYLESDYGSPKKLLEYKSKTENCSSKPALVLKFFVCQNDKACQTDTVDDVKDNDVDNPQEVPCKKRVMSEEPEEFFFPGDEEFLMDEPKQYNCTCPTNTDKSAMNMDFSFGDDLATCPLHTTRPDSMLAEMWKGDSKRCDKCNSNSSSWNNNWMKAGSVESVWQSGKESLRSIWNGGEVCPACLRLNDGGRPPLSSQQSQLREDISQDGEQLLSDLSTLQKSYMEQLPAAEISYDISELIAGTKERKRRHSPILEAAKNAVPVHRGSWSIASHIQQDQFMQVKTTVPVLHSVTL</sequence>
<gene>
    <name evidence="1" type="ORF">ILUMI_05078</name>
</gene>